<dbReference type="PANTHER" id="PTHR46268">
    <property type="entry name" value="STRESS RESPONSE PROTEIN NHAX"/>
    <property type="match status" value="1"/>
</dbReference>
<keyword evidence="4" id="KW-1185">Reference proteome</keyword>
<reference evidence="3 4" key="1">
    <citation type="submission" date="2019-09" db="EMBL/GenBank/DDBJ databases">
        <title>Genome sequencing of strain KACC 19306.</title>
        <authorList>
            <person name="Heo J."/>
            <person name="Kim S.-J."/>
            <person name="Kim J.-S."/>
            <person name="Hong S.-B."/>
            <person name="Kwon S.-W."/>
        </authorList>
    </citation>
    <scope>NUCLEOTIDE SEQUENCE [LARGE SCALE GENOMIC DNA]</scope>
    <source>
        <strain evidence="3 4">KACC 19306</strain>
    </source>
</reference>
<sequence>MAKMGVTTGGSMGEIAVGVSTAGPATDRAVRWAAERAAGQGHRLRLVHVVDSAIEATGDAELLLAAQSRARDCLASARTTAETQSPGLEVVTDLEQGNPAEVFERLTRGSDLLVVGSDWHGGKRPSRRGVNSLRIAASSSVPVAVIPDIDTAARRGVVVGVDGSEVSDRALVFAAAEAERIGEPLIAVHAWDIAVMVGGEYGYGVAMVGADALGSAAEEVLDDSLAATVAAHPGLEIERRVVAGDPVAALVDEAANASLLVVGSHGRGALARFLLGSVSHGVLAHLEGPTIVVR</sequence>
<dbReference type="EMBL" id="CP043505">
    <property type="protein sequence ID" value="QEO13663.1"/>
    <property type="molecule type" value="Genomic_DNA"/>
</dbReference>
<comment type="similarity">
    <text evidence="1">Belongs to the universal stress protein A family.</text>
</comment>
<dbReference type="AlphaFoldDB" id="A0A5C1YC50"/>
<dbReference type="PRINTS" id="PR01438">
    <property type="entry name" value="UNVRSLSTRESS"/>
</dbReference>
<feature type="domain" description="UspA" evidence="2">
    <location>
        <begin position="15"/>
        <end position="147"/>
    </location>
</feature>
<organism evidence="3 4">
    <name type="scientific">Agromyces intestinalis</name>
    <dbReference type="NCBI Taxonomy" id="2592652"/>
    <lineage>
        <taxon>Bacteria</taxon>
        <taxon>Bacillati</taxon>
        <taxon>Actinomycetota</taxon>
        <taxon>Actinomycetes</taxon>
        <taxon>Micrococcales</taxon>
        <taxon>Microbacteriaceae</taxon>
        <taxon>Agromyces</taxon>
    </lineage>
</organism>
<dbReference type="KEGG" id="ail:FLP10_03925"/>
<dbReference type="InterPro" id="IPR006015">
    <property type="entry name" value="Universal_stress_UspA"/>
</dbReference>
<gene>
    <name evidence="3" type="ORF">FLP10_03925</name>
</gene>
<dbReference type="Proteomes" id="UP000324678">
    <property type="component" value="Chromosome"/>
</dbReference>
<dbReference type="InterPro" id="IPR006016">
    <property type="entry name" value="UspA"/>
</dbReference>
<evidence type="ECO:0000256" key="1">
    <source>
        <dbReference type="ARBA" id="ARBA00008791"/>
    </source>
</evidence>
<name>A0A5C1YC50_9MICO</name>
<protein>
    <submittedName>
        <fullName evidence="3">Universal stress protein</fullName>
    </submittedName>
</protein>
<evidence type="ECO:0000313" key="4">
    <source>
        <dbReference type="Proteomes" id="UP000324678"/>
    </source>
</evidence>
<feature type="domain" description="UspA" evidence="2">
    <location>
        <begin position="156"/>
        <end position="294"/>
    </location>
</feature>
<evidence type="ECO:0000259" key="2">
    <source>
        <dbReference type="Pfam" id="PF00582"/>
    </source>
</evidence>
<accession>A0A5C1YC50</accession>
<dbReference type="OrthoDB" id="4931198at2"/>
<dbReference type="InterPro" id="IPR014729">
    <property type="entry name" value="Rossmann-like_a/b/a_fold"/>
</dbReference>
<dbReference type="CDD" id="cd00293">
    <property type="entry name" value="USP-like"/>
    <property type="match status" value="1"/>
</dbReference>
<dbReference type="Pfam" id="PF00582">
    <property type="entry name" value="Usp"/>
    <property type="match status" value="2"/>
</dbReference>
<evidence type="ECO:0000313" key="3">
    <source>
        <dbReference type="EMBL" id="QEO13663.1"/>
    </source>
</evidence>
<dbReference type="SUPFAM" id="SSF52402">
    <property type="entry name" value="Adenine nucleotide alpha hydrolases-like"/>
    <property type="match status" value="2"/>
</dbReference>
<dbReference type="Gene3D" id="3.40.50.620">
    <property type="entry name" value="HUPs"/>
    <property type="match status" value="2"/>
</dbReference>
<dbReference type="PANTHER" id="PTHR46268:SF6">
    <property type="entry name" value="UNIVERSAL STRESS PROTEIN UP12"/>
    <property type="match status" value="1"/>
</dbReference>
<proteinExistence type="inferred from homology"/>